<feature type="compositionally biased region" description="Basic and acidic residues" evidence="1">
    <location>
        <begin position="333"/>
        <end position="411"/>
    </location>
</feature>
<name>A0A1X0P4Q7_9TRYP</name>
<dbReference type="Gene3D" id="6.10.140.2140">
    <property type="match status" value="1"/>
</dbReference>
<feature type="chain" id="PRO_5013207753" evidence="3">
    <location>
        <begin position="28"/>
        <end position="445"/>
    </location>
</feature>
<evidence type="ECO:0000256" key="2">
    <source>
        <dbReference type="SAM" id="Phobius"/>
    </source>
</evidence>
<gene>
    <name evidence="4" type="ORF">TM35_000041260</name>
</gene>
<feature type="transmembrane region" description="Helical" evidence="2">
    <location>
        <begin position="423"/>
        <end position="444"/>
    </location>
</feature>
<evidence type="ECO:0000256" key="1">
    <source>
        <dbReference type="SAM" id="MobiDB-lite"/>
    </source>
</evidence>
<keyword evidence="5" id="KW-1185">Reference proteome</keyword>
<keyword evidence="2" id="KW-0812">Transmembrane</keyword>
<dbReference type="GeneID" id="39982100"/>
<accession>A0A1X0P4Q7</accession>
<evidence type="ECO:0000313" key="4">
    <source>
        <dbReference type="EMBL" id="ORC91912.1"/>
    </source>
</evidence>
<reference evidence="4 5" key="1">
    <citation type="submission" date="2017-03" db="EMBL/GenBank/DDBJ databases">
        <title>An alternative strategy for trypanosome survival in the mammalian bloodstream revealed through genome and transcriptome analysis of the ubiquitous bovine parasite Trypanosoma (Megatrypanum) theileri.</title>
        <authorList>
            <person name="Kelly S."/>
            <person name="Ivens A."/>
            <person name="Mott A."/>
            <person name="O'Neill E."/>
            <person name="Emms D."/>
            <person name="Macleod O."/>
            <person name="Voorheis P."/>
            <person name="Matthews J."/>
            <person name="Matthews K."/>
            <person name="Carrington M."/>
        </authorList>
    </citation>
    <scope>NUCLEOTIDE SEQUENCE [LARGE SCALE GENOMIC DNA]</scope>
    <source>
        <strain evidence="4">Edinburgh</strain>
    </source>
</reference>
<dbReference type="RefSeq" id="XP_028885978.1">
    <property type="nucleotide sequence ID" value="XM_029022320.1"/>
</dbReference>
<keyword evidence="2" id="KW-0472">Membrane</keyword>
<dbReference type="AlphaFoldDB" id="A0A1X0P4Q7"/>
<proteinExistence type="predicted"/>
<dbReference type="EMBL" id="NBCO01000004">
    <property type="protein sequence ID" value="ORC91912.1"/>
    <property type="molecule type" value="Genomic_DNA"/>
</dbReference>
<dbReference type="Proteomes" id="UP000192257">
    <property type="component" value="Unassembled WGS sequence"/>
</dbReference>
<feature type="signal peptide" evidence="3">
    <location>
        <begin position="1"/>
        <end position="27"/>
    </location>
</feature>
<feature type="region of interest" description="Disordered" evidence="1">
    <location>
        <begin position="333"/>
        <end position="419"/>
    </location>
</feature>
<protein>
    <submittedName>
        <fullName evidence="4">Uncharacterized protein</fullName>
    </submittedName>
</protein>
<sequence length="445" mass="50386">MAKMFVQLRGVVYLLVLVQCCVFFVHAQEEQTDPSGGEFGIAERKLQMWAAQSADLLADGRSCLSVWEKELNECNETYGRAKSVLEEAGDLDGKIEEIEKKTDTLNSTSPANGEELDLLQKLLGEAKETVRKTHDAVDKTVSAIRKTRTARQFCEVTLGNVDDVLKQLHSAQTYYSHTLEEYKRTFETEDRIQLNKNSSKTYKELDMVRANLTWLVVRTRFVVGDADAKVDAVKKTMNGAKMKLGRIDVAIANLLQKRQESPDKNKIEVIKSEVEVVRDAARTDTMNTIVSIMREEDPRDEDRKVIKDITEKLKKERGANLLSIQQARKAEEERLAEEKRQAEKQKKEQEDRAKEEAKRIEEEKKRKAEEEKARQAAEKVAEEEAKRVVAEKAKEAAESAREEQARQAAEKAKKKKDGAVSPALMHIPLILLVLLLCVLGSTLVC</sequence>
<keyword evidence="3" id="KW-0732">Signal</keyword>
<evidence type="ECO:0000256" key="3">
    <source>
        <dbReference type="SAM" id="SignalP"/>
    </source>
</evidence>
<evidence type="ECO:0000313" key="5">
    <source>
        <dbReference type="Proteomes" id="UP000192257"/>
    </source>
</evidence>
<comment type="caution">
    <text evidence="4">The sequence shown here is derived from an EMBL/GenBank/DDBJ whole genome shotgun (WGS) entry which is preliminary data.</text>
</comment>
<organism evidence="4 5">
    <name type="scientific">Trypanosoma theileri</name>
    <dbReference type="NCBI Taxonomy" id="67003"/>
    <lineage>
        <taxon>Eukaryota</taxon>
        <taxon>Discoba</taxon>
        <taxon>Euglenozoa</taxon>
        <taxon>Kinetoplastea</taxon>
        <taxon>Metakinetoplastina</taxon>
        <taxon>Trypanosomatida</taxon>
        <taxon>Trypanosomatidae</taxon>
        <taxon>Trypanosoma</taxon>
    </lineage>
</organism>
<keyword evidence="2" id="KW-1133">Transmembrane helix</keyword>
<dbReference type="STRING" id="67003.A0A1X0P4Q7"/>
<dbReference type="VEuPathDB" id="TriTrypDB:TM35_000041260"/>